<evidence type="ECO:0000313" key="1">
    <source>
        <dbReference type="EMBL" id="ORY32412.1"/>
    </source>
</evidence>
<evidence type="ECO:0000313" key="2">
    <source>
        <dbReference type="Proteomes" id="UP000193642"/>
    </source>
</evidence>
<dbReference type="OrthoDB" id="5984008at2759"/>
<reference evidence="1 2" key="1">
    <citation type="submission" date="2016-07" db="EMBL/GenBank/DDBJ databases">
        <title>Pervasive Adenine N6-methylation of Active Genes in Fungi.</title>
        <authorList>
            <consortium name="DOE Joint Genome Institute"/>
            <person name="Mondo S.J."/>
            <person name="Dannebaum R.O."/>
            <person name="Kuo R.C."/>
            <person name="Labutti K."/>
            <person name="Haridas S."/>
            <person name="Kuo A."/>
            <person name="Salamov A."/>
            <person name="Ahrendt S.R."/>
            <person name="Lipzen A."/>
            <person name="Sullivan W."/>
            <person name="Andreopoulos W.B."/>
            <person name="Clum A."/>
            <person name="Lindquist E."/>
            <person name="Daum C."/>
            <person name="Ramamoorthy G.K."/>
            <person name="Gryganskyi A."/>
            <person name="Culley D."/>
            <person name="Magnuson J.K."/>
            <person name="James T.Y."/>
            <person name="O'Malley M.A."/>
            <person name="Stajich J.E."/>
            <person name="Spatafora J.W."/>
            <person name="Visel A."/>
            <person name="Grigoriev I.V."/>
        </authorList>
    </citation>
    <scope>NUCLEOTIDE SEQUENCE [LARGE SCALE GENOMIC DNA]</scope>
    <source>
        <strain evidence="1 2">JEL800</strain>
    </source>
</reference>
<name>A0A1Y2BC54_9FUNG</name>
<comment type="caution">
    <text evidence="1">The sequence shown here is derived from an EMBL/GenBank/DDBJ whole genome shotgun (WGS) entry which is preliminary data.</text>
</comment>
<gene>
    <name evidence="1" type="ORF">BCR33DRAFT_791698</name>
</gene>
<accession>A0A1Y2BC54</accession>
<dbReference type="EMBL" id="MCGO01000071">
    <property type="protein sequence ID" value="ORY32412.1"/>
    <property type="molecule type" value="Genomic_DNA"/>
</dbReference>
<dbReference type="Proteomes" id="UP000193642">
    <property type="component" value="Unassembled WGS sequence"/>
</dbReference>
<keyword evidence="2" id="KW-1185">Reference proteome</keyword>
<dbReference type="AlphaFoldDB" id="A0A1Y2BC54"/>
<proteinExistence type="predicted"/>
<protein>
    <submittedName>
        <fullName evidence="1">Uncharacterized protein</fullName>
    </submittedName>
</protein>
<organism evidence="1 2">
    <name type="scientific">Rhizoclosmatium globosum</name>
    <dbReference type="NCBI Taxonomy" id="329046"/>
    <lineage>
        <taxon>Eukaryota</taxon>
        <taxon>Fungi</taxon>
        <taxon>Fungi incertae sedis</taxon>
        <taxon>Chytridiomycota</taxon>
        <taxon>Chytridiomycota incertae sedis</taxon>
        <taxon>Chytridiomycetes</taxon>
        <taxon>Chytridiales</taxon>
        <taxon>Chytriomycetaceae</taxon>
        <taxon>Rhizoclosmatium</taxon>
    </lineage>
</organism>
<sequence length="159" mass="18007">MASRVNITIGFVGEYCYMENLLINGSMVTNYNDTYFSPEQIQSSQVNTPENLWTFIDDLSKRAAVELFNSLPGASFRVNFKRFSECGVYNSQYQFMKEGYPQMTGYAGAVLGPDIIERSPDVLGVVGFLFSSTAKGVLVNYQHPRFLRAERTQLAYLFE</sequence>